<dbReference type="RefSeq" id="YP_009217617.1">
    <property type="nucleotide sequence ID" value="NC_029000.1"/>
</dbReference>
<dbReference type="CDD" id="cd09860">
    <property type="entry name" value="PIN_T4-like"/>
    <property type="match status" value="1"/>
</dbReference>
<dbReference type="GO" id="GO:0017108">
    <property type="term" value="F:5'-flap endonuclease activity"/>
    <property type="evidence" value="ECO:0007669"/>
    <property type="project" value="InterPro"/>
</dbReference>
<evidence type="ECO:0000313" key="5">
    <source>
        <dbReference type="Proteomes" id="UP000005261"/>
    </source>
</evidence>
<dbReference type="InterPro" id="IPR036279">
    <property type="entry name" value="5-3_exonuclease_C_sf"/>
</dbReference>
<dbReference type="InterPro" id="IPR020046">
    <property type="entry name" value="5-3_exonucl_a-hlix_arch_N"/>
</dbReference>
<name>J7HY67_9CAUD</name>
<dbReference type="InterPro" id="IPR002421">
    <property type="entry name" value="5-3_exonuclease"/>
</dbReference>
<dbReference type="Gene3D" id="1.10.150.20">
    <property type="entry name" value="5' to 3' exonuclease, C-terminal subdomain"/>
    <property type="match status" value="1"/>
</dbReference>
<keyword evidence="5" id="KW-1185">Reference proteome</keyword>
<evidence type="ECO:0000259" key="3">
    <source>
        <dbReference type="SMART" id="SM00475"/>
    </source>
</evidence>
<gene>
    <name evidence="4" type="primary">rnh</name>
</gene>
<evidence type="ECO:0000313" key="4">
    <source>
        <dbReference type="EMBL" id="AFQ22697.1"/>
    </source>
</evidence>
<dbReference type="Pfam" id="PF02739">
    <property type="entry name" value="5_3_exonuc_N"/>
    <property type="match status" value="1"/>
</dbReference>
<dbReference type="SUPFAM" id="SSF47807">
    <property type="entry name" value="5' to 3' exonuclease, C-terminal subdomain"/>
    <property type="match status" value="1"/>
</dbReference>
<dbReference type="GO" id="GO:0033567">
    <property type="term" value="P:DNA replication, Okazaki fragment processing"/>
    <property type="evidence" value="ECO:0007669"/>
    <property type="project" value="InterPro"/>
</dbReference>
<protein>
    <submittedName>
        <fullName evidence="4">Ribonuclease H</fullName>
        <ecNumber evidence="4">3.1.26.4</ecNumber>
    </submittedName>
</protein>
<organism evidence="4 5">
    <name type="scientific">Stenotrophomonas phage IME13</name>
    <dbReference type="NCBI Taxonomy" id="1211280"/>
    <lineage>
        <taxon>Viruses</taxon>
        <taxon>Duplodnaviria</taxon>
        <taxon>Heunggongvirae</taxon>
        <taxon>Uroviricota</taxon>
        <taxon>Caudoviricetes</taxon>
        <taxon>Pantevenvirales</taxon>
        <taxon>Straboviridae</taxon>
        <taxon>Tulanevirus</taxon>
        <taxon>Tulanevirus ime13</taxon>
        <taxon>Tuaanevirus ime13</taxon>
    </lineage>
</organism>
<dbReference type="EC" id="3.1.26.4" evidence="4"/>
<reference evidence="4 5" key="1">
    <citation type="journal article" date="2012" name="J. Virol.">
        <title>Complete Genome Sequence of IME13, a Stenotrophomonas maltophilia Bacteriophage with Large Burst Size and Unique Plaque Polymorphism.</title>
        <authorList>
            <person name="Fan H."/>
            <person name="Huang Y."/>
            <person name="Mi Z."/>
            <person name="Yin X."/>
            <person name="Wang L."/>
            <person name="Fan H."/>
            <person name="Zhang Z."/>
            <person name="An X."/>
            <person name="Chen J."/>
            <person name="Tong Y."/>
        </authorList>
    </citation>
    <scope>NUCLEOTIDE SEQUENCE [LARGE SCALE GENOMIC DNA]</scope>
</reference>
<keyword evidence="1" id="KW-0540">Nuclease</keyword>
<accession>J7HY67</accession>
<dbReference type="GO" id="GO:0003677">
    <property type="term" value="F:DNA binding"/>
    <property type="evidence" value="ECO:0007669"/>
    <property type="project" value="InterPro"/>
</dbReference>
<evidence type="ECO:0000256" key="1">
    <source>
        <dbReference type="ARBA" id="ARBA00022722"/>
    </source>
</evidence>
<dbReference type="GeneID" id="26644087"/>
<dbReference type="Pfam" id="PF09293">
    <property type="entry name" value="RNaseH_C"/>
    <property type="match status" value="1"/>
</dbReference>
<sequence>MSRCSIREIDMNLNDFMGETTKDDVNIIDASQLIIATIMANFTPEDVNERMLRHLILDTVRNNVKKFKNEYPETIIAFDDSANGYWRRDIAWYYKLNRKANKEESPWDWELLFSIINKVVNEMLNIYPGVKMIKLDKTEADDIIAVLVKKFTEEGRCVMISSSDSDFTQLHKYKGVKQYSPAQKKAVKPKYGSPKHDLFVKLIKGDAKDGVSGIKVRDTFVLDRVEGERAPPCSTKWINSIVESEDPRAALENEEWQKRWDMNVRLLDLDKIPAHVSDRIIQAYNSSVVNPRGKLYSYFVKNGLVKLLDKVNQF</sequence>
<dbReference type="InterPro" id="IPR036276">
    <property type="entry name" value="T4_RNaseH_C"/>
</dbReference>
<evidence type="ECO:0000256" key="2">
    <source>
        <dbReference type="ARBA" id="ARBA00022801"/>
    </source>
</evidence>
<dbReference type="EMBL" id="JX306041">
    <property type="protein sequence ID" value="AFQ22697.1"/>
    <property type="molecule type" value="Genomic_DNA"/>
</dbReference>
<dbReference type="GO" id="GO:0004523">
    <property type="term" value="F:RNA-DNA hybrid ribonuclease activity"/>
    <property type="evidence" value="ECO:0007669"/>
    <property type="project" value="UniProtKB-EC"/>
</dbReference>
<feature type="domain" description="5'-3' exonuclease" evidence="3">
    <location>
        <begin position="21"/>
        <end position="257"/>
    </location>
</feature>
<dbReference type="KEGG" id="vg:26644087"/>
<dbReference type="InterPro" id="IPR029060">
    <property type="entry name" value="PIN-like_dom_sf"/>
</dbReference>
<keyword evidence="2 4" id="KW-0378">Hydrolase</keyword>
<dbReference type="PANTHER" id="PTHR42646:SF2">
    <property type="entry name" value="5'-3' EXONUCLEASE FAMILY PROTEIN"/>
    <property type="match status" value="1"/>
</dbReference>
<dbReference type="GO" id="GO:0008409">
    <property type="term" value="F:5'-3' exonuclease activity"/>
    <property type="evidence" value="ECO:0007669"/>
    <property type="project" value="InterPro"/>
</dbReference>
<dbReference type="InterPro" id="IPR038969">
    <property type="entry name" value="FEN"/>
</dbReference>
<dbReference type="Proteomes" id="UP000005261">
    <property type="component" value="Segment"/>
</dbReference>
<dbReference type="SUPFAM" id="SSF88723">
    <property type="entry name" value="PIN domain-like"/>
    <property type="match status" value="1"/>
</dbReference>
<dbReference type="PANTHER" id="PTHR42646">
    <property type="entry name" value="FLAP ENDONUCLEASE XNI"/>
    <property type="match status" value="1"/>
</dbReference>
<dbReference type="Gene3D" id="3.40.50.1010">
    <property type="entry name" value="5'-nuclease"/>
    <property type="match status" value="1"/>
</dbReference>
<dbReference type="SMART" id="SM00475">
    <property type="entry name" value="53EXOc"/>
    <property type="match status" value="1"/>
</dbReference>
<proteinExistence type="predicted"/>